<evidence type="ECO:0000313" key="9">
    <source>
        <dbReference type="Proteomes" id="UP001228636"/>
    </source>
</evidence>
<dbReference type="InterPro" id="IPR012341">
    <property type="entry name" value="6hp_glycosidase-like_sf"/>
</dbReference>
<dbReference type="GO" id="GO:0005975">
    <property type="term" value="P:carbohydrate metabolic process"/>
    <property type="evidence" value="ECO:0007669"/>
    <property type="project" value="InterPro"/>
</dbReference>
<comment type="caution">
    <text evidence="8">The sequence shown here is derived from an EMBL/GenBank/DDBJ whole genome shotgun (WGS) entry which is preliminary data.</text>
</comment>
<dbReference type="GO" id="GO:0030596">
    <property type="term" value="F:alpha-L-rhamnosidase activity"/>
    <property type="evidence" value="ECO:0007669"/>
    <property type="project" value="UniProtKB-EC"/>
</dbReference>
<proteinExistence type="predicted"/>
<evidence type="ECO:0000259" key="7">
    <source>
        <dbReference type="Pfam" id="PF17390"/>
    </source>
</evidence>
<dbReference type="InterPro" id="IPR035398">
    <property type="entry name" value="Bac_rhamnosid_C"/>
</dbReference>
<evidence type="ECO:0000256" key="4">
    <source>
        <dbReference type="SAM" id="SignalP"/>
    </source>
</evidence>
<comment type="catalytic activity">
    <reaction evidence="1">
        <text>Hydrolysis of terminal non-reducing alpha-L-rhamnose residues in alpha-L-rhamnosides.</text>
        <dbReference type="EC" id="3.2.1.40"/>
    </reaction>
</comment>
<evidence type="ECO:0000256" key="2">
    <source>
        <dbReference type="ARBA" id="ARBA00012652"/>
    </source>
</evidence>
<evidence type="ECO:0000313" key="8">
    <source>
        <dbReference type="EMBL" id="MDN3620779.1"/>
    </source>
</evidence>
<organism evidence="8 9">
    <name type="scientific">Polaribacter sejongensis</name>
    <dbReference type="NCBI Taxonomy" id="985043"/>
    <lineage>
        <taxon>Bacteria</taxon>
        <taxon>Pseudomonadati</taxon>
        <taxon>Bacteroidota</taxon>
        <taxon>Flavobacteriia</taxon>
        <taxon>Flavobacteriales</taxon>
        <taxon>Flavobacteriaceae</taxon>
    </lineage>
</organism>
<sequence length="619" mass="71083">MKLRSKRKYYFLQAIFLLSFTFVQSQITSAPTENDFETELVKPVKIIKIAEGHYFIDFGKAYFGTVVMHSKKQQNDSLIVHLGEKLNDNKLIDKTPGGTIRYQKAKLNQLDANQNIVISLKADKRNTKVGAIQLPSSFGVIMPFRYCEIENLKIPIEELEIYQKGYYYKFDDEAAIFKSSDTILNAVWDLGKHTIKATSFTGYYVDGDRERIPYEADAYINQLSHYALDSEYSLARRTNEYFINHPTWPTEWLLHTVLLFYQDYMYTGEVEMLEKYYDVLKTRTLMDLERKDGLISSKSDKLTGDFKLELGFTKPDTRVRDIVDWPAGQKDTGWKLANKNGERDGYEMVAINTVVNSFYYYNLHLMSKIADALDKTEDVAFFRQKAAQVKEVINNKLFDESRGIYIDGEGSSHASLHANMFPLAFDLVPNKHKKTVTEFIKTRGMACSVYGAQYLLEGLYKANEAEYALELITETESDRSWWNMIKIGSTMALEAWDMKYKPNSDWNHAWGTAPTNIISRYMWGVTPKTPGFGTVQIKPQLHTLSSSEIKVPTIKGSIFAKYSLTNEGYERYEIKLPKNMSGEFLIINNVSKVIYNGNSINKTEIITLKTGVNTIILVK</sequence>
<dbReference type="PANTHER" id="PTHR33307:SF6">
    <property type="entry name" value="ALPHA-RHAMNOSIDASE (EUROFUNG)-RELATED"/>
    <property type="match status" value="1"/>
</dbReference>
<dbReference type="Pfam" id="PF17390">
    <property type="entry name" value="Bac_rhamnosid_C"/>
    <property type="match status" value="1"/>
</dbReference>
<protein>
    <recommendedName>
        <fullName evidence="2">alpha-L-rhamnosidase</fullName>
        <ecNumber evidence="2">3.2.1.40</ecNumber>
    </recommendedName>
</protein>
<dbReference type="Gene3D" id="2.60.420.10">
    <property type="entry name" value="Maltose phosphorylase, domain 3"/>
    <property type="match status" value="1"/>
</dbReference>
<evidence type="ECO:0000256" key="1">
    <source>
        <dbReference type="ARBA" id="ARBA00001445"/>
    </source>
</evidence>
<dbReference type="Proteomes" id="UP001228636">
    <property type="component" value="Unassembled WGS sequence"/>
</dbReference>
<feature type="chain" id="PRO_5042488689" description="alpha-L-rhamnosidase" evidence="4">
    <location>
        <begin position="26"/>
        <end position="619"/>
    </location>
</feature>
<gene>
    <name evidence="8" type="ORF">QWY81_15040</name>
</gene>
<keyword evidence="4" id="KW-0732">Signal</keyword>
<dbReference type="RefSeq" id="WP_261972487.1">
    <property type="nucleotide sequence ID" value="NZ_CP103460.1"/>
</dbReference>
<reference evidence="8 9" key="1">
    <citation type="journal article" date="2014" name="Int. J. Syst. Evol. Microbiol.">
        <title>Complete genome sequence of Corynebacterium casei LMG S-19264T (=DSM 44701T), isolated from a smear-ripened cheese.</title>
        <authorList>
            <consortium name="US DOE Joint Genome Institute (JGI-PGF)"/>
            <person name="Walter F."/>
            <person name="Albersmeier A."/>
            <person name="Kalinowski J."/>
            <person name="Ruckert C."/>
        </authorList>
    </citation>
    <scope>NUCLEOTIDE SEQUENCE [LARGE SCALE GENOMIC DNA]</scope>
    <source>
        <strain evidence="8 9">CECT 8670</strain>
    </source>
</reference>
<dbReference type="InterPro" id="IPR008902">
    <property type="entry name" value="Rhamnosid_concanavalin"/>
</dbReference>
<accession>A0AAJ1QYN7</accession>
<feature type="domain" description="Alpha-L-rhamnosidase six-hairpin glycosidase" evidence="6">
    <location>
        <begin position="173"/>
        <end position="520"/>
    </location>
</feature>
<dbReference type="Gene3D" id="1.50.10.10">
    <property type="match status" value="1"/>
</dbReference>
<dbReference type="EMBL" id="JAUFQH010000015">
    <property type="protein sequence ID" value="MDN3620779.1"/>
    <property type="molecule type" value="Genomic_DNA"/>
</dbReference>
<feature type="signal peptide" evidence="4">
    <location>
        <begin position="1"/>
        <end position="25"/>
    </location>
</feature>
<dbReference type="SUPFAM" id="SSF48208">
    <property type="entry name" value="Six-hairpin glycosidases"/>
    <property type="match status" value="1"/>
</dbReference>
<dbReference type="Gene3D" id="2.60.120.260">
    <property type="entry name" value="Galactose-binding domain-like"/>
    <property type="match status" value="1"/>
</dbReference>
<feature type="domain" description="Alpha-L-rhamnosidase concanavalin-like" evidence="5">
    <location>
        <begin position="48"/>
        <end position="152"/>
    </location>
</feature>
<evidence type="ECO:0000256" key="3">
    <source>
        <dbReference type="ARBA" id="ARBA00022801"/>
    </source>
</evidence>
<evidence type="ECO:0000259" key="6">
    <source>
        <dbReference type="Pfam" id="PF17389"/>
    </source>
</evidence>
<feature type="domain" description="Alpha-L-rhamnosidase C-terminal" evidence="7">
    <location>
        <begin position="524"/>
        <end position="585"/>
    </location>
</feature>
<dbReference type="PANTHER" id="PTHR33307">
    <property type="entry name" value="ALPHA-RHAMNOSIDASE (EUROFUNG)"/>
    <property type="match status" value="1"/>
</dbReference>
<dbReference type="EC" id="3.2.1.40" evidence="2"/>
<name>A0AAJ1QYN7_9FLAO</name>
<dbReference type="InterPro" id="IPR016007">
    <property type="entry name" value="Alpha_rhamnosid"/>
</dbReference>
<dbReference type="InterPro" id="IPR035396">
    <property type="entry name" value="Bac_rhamnosid6H"/>
</dbReference>
<evidence type="ECO:0000259" key="5">
    <source>
        <dbReference type="Pfam" id="PF05592"/>
    </source>
</evidence>
<dbReference type="InterPro" id="IPR008928">
    <property type="entry name" value="6-hairpin_glycosidase_sf"/>
</dbReference>
<dbReference type="Pfam" id="PF05592">
    <property type="entry name" value="Bac_rhamnosid"/>
    <property type="match status" value="1"/>
</dbReference>
<dbReference type="Pfam" id="PF17389">
    <property type="entry name" value="Bac_rhamnosid6H"/>
    <property type="match status" value="1"/>
</dbReference>
<keyword evidence="3 8" id="KW-0378">Hydrolase</keyword>
<dbReference type="AlphaFoldDB" id="A0AAJ1QYN7"/>